<feature type="chain" id="PRO_5046504293" description="Lipoprotein" evidence="2">
    <location>
        <begin position="22"/>
        <end position="154"/>
    </location>
</feature>
<dbReference type="Proteomes" id="UP000700815">
    <property type="component" value="Unassembled WGS sequence"/>
</dbReference>
<dbReference type="PROSITE" id="PS51257">
    <property type="entry name" value="PROKAR_LIPOPROTEIN"/>
    <property type="match status" value="1"/>
</dbReference>
<evidence type="ECO:0000313" key="3">
    <source>
        <dbReference type="EMBL" id="MBW3093441.1"/>
    </source>
</evidence>
<name>A0ABS6WJP3_9BIFI</name>
<proteinExistence type="predicted"/>
<evidence type="ECO:0000256" key="1">
    <source>
        <dbReference type="SAM" id="MobiDB-lite"/>
    </source>
</evidence>
<dbReference type="RefSeq" id="WP_219059414.1">
    <property type="nucleotide sequence ID" value="NZ_JAHBBH010000043.1"/>
</dbReference>
<keyword evidence="2" id="KW-0732">Signal</keyword>
<evidence type="ECO:0000256" key="2">
    <source>
        <dbReference type="SAM" id="SignalP"/>
    </source>
</evidence>
<sequence>MKKTIALLAAATMLFGLTACGNGNTSATTNNASGTSGQQTEQEKPKSADLTGDWKQTNSKSEDSWMEATISGDTIEVNWMGGDTKSLYWKGSYEAPTEAGDWKWTSKGDTEAMKSALLASQDETKDFSYSADKQELTYETTMLGTTMTIRMSKQ</sequence>
<gene>
    <name evidence="3" type="ORF">KIH79_11015</name>
</gene>
<protein>
    <recommendedName>
        <fullName evidence="5">Lipoprotein</fullName>
    </recommendedName>
</protein>
<dbReference type="EMBL" id="JAHBBH010000043">
    <property type="protein sequence ID" value="MBW3093441.1"/>
    <property type="molecule type" value="Genomic_DNA"/>
</dbReference>
<reference evidence="3 4" key="1">
    <citation type="submission" date="2021-05" db="EMBL/GenBank/DDBJ databases">
        <title>Phylogenetic classification of ten novel species belonging to the genus Bifidobacterium comprising B. colchicus sp. nov., B. abeli sp. nov., B. bicoloris sp. nov., B. guerezis sp. nov., B. rosaliae sp. nov., B. santillanensis sp. nov., B. argentati sp. nov., B. amazzoni sp. nov., B. pluviali sp. nov., and B. pinnaculum sp. nov.</title>
        <authorList>
            <person name="Lugli G.A."/>
            <person name="Ruiz Garcia L."/>
            <person name="Margolles A."/>
            <person name="Ventura M."/>
        </authorList>
    </citation>
    <scope>NUCLEOTIDE SEQUENCE [LARGE SCALE GENOMIC DNA]</scope>
    <source>
        <strain evidence="3 4">82T10</strain>
    </source>
</reference>
<evidence type="ECO:0008006" key="5">
    <source>
        <dbReference type="Google" id="ProtNLM"/>
    </source>
</evidence>
<comment type="caution">
    <text evidence="3">The sequence shown here is derived from an EMBL/GenBank/DDBJ whole genome shotgun (WGS) entry which is preliminary data.</text>
</comment>
<accession>A0ABS6WJP3</accession>
<keyword evidence="4" id="KW-1185">Reference proteome</keyword>
<feature type="region of interest" description="Disordered" evidence="1">
    <location>
        <begin position="26"/>
        <end position="64"/>
    </location>
</feature>
<evidence type="ECO:0000313" key="4">
    <source>
        <dbReference type="Proteomes" id="UP000700815"/>
    </source>
</evidence>
<feature type="signal peptide" evidence="2">
    <location>
        <begin position="1"/>
        <end position="21"/>
    </location>
</feature>
<feature type="compositionally biased region" description="Low complexity" evidence="1">
    <location>
        <begin position="26"/>
        <end position="37"/>
    </location>
</feature>
<organism evidence="3 4">
    <name type="scientific">Bifidobacterium miconis</name>
    <dbReference type="NCBI Taxonomy" id="2834435"/>
    <lineage>
        <taxon>Bacteria</taxon>
        <taxon>Bacillati</taxon>
        <taxon>Actinomycetota</taxon>
        <taxon>Actinomycetes</taxon>
        <taxon>Bifidobacteriales</taxon>
        <taxon>Bifidobacteriaceae</taxon>
        <taxon>Bifidobacterium</taxon>
    </lineage>
</organism>